<keyword evidence="1" id="KW-0472">Membrane</keyword>
<organism evidence="3">
    <name type="scientific">Solanum chilense</name>
    <name type="common">Tomato</name>
    <name type="synonym">Lycopersicon chilense</name>
    <dbReference type="NCBI Taxonomy" id="4083"/>
    <lineage>
        <taxon>Eukaryota</taxon>
        <taxon>Viridiplantae</taxon>
        <taxon>Streptophyta</taxon>
        <taxon>Embryophyta</taxon>
        <taxon>Tracheophyta</taxon>
        <taxon>Spermatophyta</taxon>
        <taxon>Magnoliopsida</taxon>
        <taxon>eudicotyledons</taxon>
        <taxon>Gunneridae</taxon>
        <taxon>Pentapetalae</taxon>
        <taxon>asterids</taxon>
        <taxon>lamiids</taxon>
        <taxon>Solanales</taxon>
        <taxon>Solanaceae</taxon>
        <taxon>Solanoideae</taxon>
        <taxon>Solaneae</taxon>
        <taxon>Solanum</taxon>
        <taxon>Solanum subgen. Lycopersicon</taxon>
    </lineage>
</organism>
<dbReference type="EMBL" id="RXGB01000583">
    <property type="protein sequence ID" value="TMX02720.1"/>
    <property type="molecule type" value="Genomic_DNA"/>
</dbReference>
<dbReference type="Pfam" id="PF13962">
    <property type="entry name" value="PGG"/>
    <property type="match status" value="1"/>
</dbReference>
<dbReference type="InterPro" id="IPR026961">
    <property type="entry name" value="PGG_dom"/>
</dbReference>
<dbReference type="GO" id="GO:0016020">
    <property type="term" value="C:membrane"/>
    <property type="evidence" value="ECO:0007669"/>
    <property type="project" value="TreeGrafter"/>
</dbReference>
<evidence type="ECO:0000259" key="2">
    <source>
        <dbReference type="Pfam" id="PF13962"/>
    </source>
</evidence>
<feature type="transmembrane region" description="Helical" evidence="1">
    <location>
        <begin position="353"/>
        <end position="377"/>
    </location>
</feature>
<feature type="transmembrane region" description="Helical" evidence="1">
    <location>
        <begin position="304"/>
        <end position="333"/>
    </location>
</feature>
<evidence type="ECO:0000256" key="1">
    <source>
        <dbReference type="SAM" id="Phobius"/>
    </source>
</evidence>
<sequence length="431" mass="48580">MAKLIRSFLWHAEVALNIFNKDRKLVASKMLEGRNIDLLKTLSEKSIAISDASSPVWRVLILQKLLPERYVAEKQARLLLEELWEEYQTCGEDQIKLYKLAENELLGHSAAKAGNLGFLLVVARDYPGIMCICEDKRYSLLHVAVLYREQKVFSLIHQIGGTKNIVVQQVDHDGNNILHLAGKLGEPQKNVQSNAVKEEEKIMPPSFLRISGAALQMQREILWFKVREVEKLVPPSYQKRKNKYGKTPREIFTEEHKILLKEGERWMKDTGNSCMIVSTLIATMVFAAGFTVPGGYNSDNGIPILLNLIGFKVFVISDAVALFTSIVSIIMFLSILTSRYAEDDFLVSLPAKLFFGLTMLFVSIVSMLVAFTATFVLIYSSHIGWEPKLIAACAGVPVALFGCLQFNLWLDVAKSTYLSKFLFRSGKHKLD</sequence>
<evidence type="ECO:0000313" key="3">
    <source>
        <dbReference type="EMBL" id="TMX02720.1"/>
    </source>
</evidence>
<keyword evidence="1" id="KW-1133">Transmembrane helix</keyword>
<dbReference type="AlphaFoldDB" id="A0A6N2CD34"/>
<name>A0A6N2CD34_SOLCI</name>
<protein>
    <recommendedName>
        <fullName evidence="2">PGG domain-containing protein</fullName>
    </recommendedName>
</protein>
<keyword evidence="1" id="KW-0812">Transmembrane</keyword>
<feature type="transmembrane region" description="Helical" evidence="1">
    <location>
        <begin position="274"/>
        <end position="292"/>
    </location>
</feature>
<proteinExistence type="predicted"/>
<dbReference type="PANTHER" id="PTHR24177:SF365">
    <property type="entry name" value="ANKYRIN REPEAT-CONTAINING PROTEIN NPR4-LIKE ISOFORM X1"/>
    <property type="match status" value="1"/>
</dbReference>
<dbReference type="PANTHER" id="PTHR24177">
    <property type="entry name" value="CASKIN"/>
    <property type="match status" value="1"/>
</dbReference>
<feature type="transmembrane region" description="Helical" evidence="1">
    <location>
        <begin position="389"/>
        <end position="410"/>
    </location>
</feature>
<gene>
    <name evidence="3" type="ORF">EJD97_020219</name>
</gene>
<accession>A0A6N2CD34</accession>
<feature type="domain" description="PGG" evidence="2">
    <location>
        <begin position="265"/>
        <end position="376"/>
    </location>
</feature>
<comment type="caution">
    <text evidence="3">The sequence shown here is derived from an EMBL/GenBank/DDBJ whole genome shotgun (WGS) entry which is preliminary data.</text>
</comment>
<reference evidence="3" key="1">
    <citation type="submission" date="2019-05" db="EMBL/GenBank/DDBJ databases">
        <title>The de novo reference genome and transcriptome assemblies of the wild tomato species Solanum chilense.</title>
        <authorList>
            <person name="Stam R."/>
            <person name="Nosenko T."/>
            <person name="Hoerger A.C."/>
            <person name="Stephan W."/>
            <person name="Seidel M.A."/>
            <person name="Kuhn J.M.M."/>
            <person name="Haberer G."/>
            <person name="Tellier A."/>
        </authorList>
    </citation>
    <scope>NUCLEOTIDE SEQUENCE</scope>
    <source>
        <tissue evidence="3">Mature leaves</tissue>
    </source>
</reference>